<dbReference type="GO" id="GO:0005886">
    <property type="term" value="C:plasma membrane"/>
    <property type="evidence" value="ECO:0007669"/>
    <property type="project" value="UniProtKB-SubCell"/>
</dbReference>
<dbReference type="PANTHER" id="PTHR30193">
    <property type="entry name" value="ABC TRANSPORTER PERMEASE PROTEIN"/>
    <property type="match status" value="1"/>
</dbReference>
<keyword evidence="11" id="KW-1185">Reference proteome</keyword>
<evidence type="ECO:0000256" key="8">
    <source>
        <dbReference type="SAM" id="MobiDB-lite"/>
    </source>
</evidence>
<dbReference type="InterPro" id="IPR035906">
    <property type="entry name" value="MetI-like_sf"/>
</dbReference>
<sequence>MMANPSKIEHNKPTQVTEPKNKKRLTHEGKWGLIMISPYLIHFVVFIAFTLIASFYFSLSKYDMLNAPEFIGIGNYTKLVNDQVFWQALGNTVYFTVLFVPAQTILALILAVALNQQLKGLKLFRMAHFIPVISSWTVVLYVADAIFNPRFGLANTILSKIGMSQQQWLNDEMLVIPVLVVVAVWKGIGYMMVIFLAGLQNVPEDLYEAAEIEGAGVLKKFRHVTIPLISGTTFLVLVLSTITTFQAFEQIYVMTGNGGDITAAGGPNNSSMVLMLYLFQQGFAFLKMGYASAIAWVLFIILFIITLIQVKLQNKWVHYEK</sequence>
<dbReference type="PANTHER" id="PTHR30193:SF37">
    <property type="entry name" value="INNER MEMBRANE ABC TRANSPORTER PERMEASE PROTEIN YCJO"/>
    <property type="match status" value="1"/>
</dbReference>
<evidence type="ECO:0000256" key="2">
    <source>
        <dbReference type="ARBA" id="ARBA00022448"/>
    </source>
</evidence>
<dbReference type="AlphaFoldDB" id="A0A0A2TRK4"/>
<organism evidence="10 11">
    <name type="scientific">Pontibacillus yanchengensis Y32</name>
    <dbReference type="NCBI Taxonomy" id="1385514"/>
    <lineage>
        <taxon>Bacteria</taxon>
        <taxon>Bacillati</taxon>
        <taxon>Bacillota</taxon>
        <taxon>Bacilli</taxon>
        <taxon>Bacillales</taxon>
        <taxon>Bacillaceae</taxon>
        <taxon>Pontibacillus</taxon>
    </lineage>
</organism>
<comment type="caution">
    <text evidence="10">The sequence shown here is derived from an EMBL/GenBank/DDBJ whole genome shotgun (WGS) entry which is preliminary data.</text>
</comment>
<dbReference type="PROSITE" id="PS50928">
    <property type="entry name" value="ABC_TM1"/>
    <property type="match status" value="1"/>
</dbReference>
<feature type="transmembrane region" description="Helical" evidence="7">
    <location>
        <begin position="93"/>
        <end position="114"/>
    </location>
</feature>
<dbReference type="InterPro" id="IPR000515">
    <property type="entry name" value="MetI-like"/>
</dbReference>
<evidence type="ECO:0000256" key="1">
    <source>
        <dbReference type="ARBA" id="ARBA00004651"/>
    </source>
</evidence>
<proteinExistence type="inferred from homology"/>
<keyword evidence="2 7" id="KW-0813">Transport</keyword>
<feature type="transmembrane region" description="Helical" evidence="7">
    <location>
        <begin position="31"/>
        <end position="57"/>
    </location>
</feature>
<evidence type="ECO:0000256" key="5">
    <source>
        <dbReference type="ARBA" id="ARBA00022989"/>
    </source>
</evidence>
<feature type="transmembrane region" description="Helical" evidence="7">
    <location>
        <begin position="288"/>
        <end position="308"/>
    </location>
</feature>
<dbReference type="SUPFAM" id="SSF161098">
    <property type="entry name" value="MetI-like"/>
    <property type="match status" value="1"/>
</dbReference>
<gene>
    <name evidence="10" type="ORF">N782_16040</name>
</gene>
<comment type="subcellular location">
    <subcellularLocation>
        <location evidence="1 7">Cell membrane</location>
        <topology evidence="1 7">Multi-pass membrane protein</topology>
    </subcellularLocation>
</comment>
<protein>
    <submittedName>
        <fullName evidence="10">ABC transporter permease</fullName>
    </submittedName>
</protein>
<dbReference type="Gene3D" id="1.10.3720.10">
    <property type="entry name" value="MetI-like"/>
    <property type="match status" value="1"/>
</dbReference>
<keyword evidence="5 7" id="KW-1133">Transmembrane helix</keyword>
<feature type="domain" description="ABC transmembrane type-1" evidence="9">
    <location>
        <begin position="89"/>
        <end position="309"/>
    </location>
</feature>
<dbReference type="eggNOG" id="COG1175">
    <property type="taxonomic scope" value="Bacteria"/>
</dbReference>
<keyword evidence="3" id="KW-1003">Cell membrane</keyword>
<dbReference type="InterPro" id="IPR051393">
    <property type="entry name" value="ABC_transporter_permease"/>
</dbReference>
<comment type="similarity">
    <text evidence="7">Belongs to the binding-protein-dependent transport system permease family.</text>
</comment>
<feature type="region of interest" description="Disordered" evidence="8">
    <location>
        <begin position="1"/>
        <end position="23"/>
    </location>
</feature>
<keyword evidence="4 7" id="KW-0812">Transmembrane</keyword>
<accession>A0A0A2TRK4</accession>
<evidence type="ECO:0000256" key="4">
    <source>
        <dbReference type="ARBA" id="ARBA00022692"/>
    </source>
</evidence>
<dbReference type="EMBL" id="AVBF01000045">
    <property type="protein sequence ID" value="KGP71865.1"/>
    <property type="molecule type" value="Genomic_DNA"/>
</dbReference>
<dbReference type="Pfam" id="PF00528">
    <property type="entry name" value="BPD_transp_1"/>
    <property type="match status" value="1"/>
</dbReference>
<feature type="transmembrane region" description="Helical" evidence="7">
    <location>
        <begin position="126"/>
        <end position="143"/>
    </location>
</feature>
<name>A0A0A2TRK4_9BACI</name>
<evidence type="ECO:0000256" key="3">
    <source>
        <dbReference type="ARBA" id="ARBA00022475"/>
    </source>
</evidence>
<dbReference type="GO" id="GO:0055085">
    <property type="term" value="P:transmembrane transport"/>
    <property type="evidence" value="ECO:0007669"/>
    <property type="project" value="InterPro"/>
</dbReference>
<reference evidence="10 11" key="1">
    <citation type="journal article" date="2015" name="Stand. Genomic Sci.">
        <title>High quality draft genome sequence of the moderately halophilic bacterium Pontibacillus yanchengensis Y32(T) and comparison among Pontibacillus genomes.</title>
        <authorList>
            <person name="Huang J."/>
            <person name="Qiao Z.X."/>
            <person name="Tang J.W."/>
            <person name="Wang G."/>
        </authorList>
    </citation>
    <scope>NUCLEOTIDE SEQUENCE [LARGE SCALE GENOMIC DNA]</scope>
    <source>
        <strain evidence="10 11">Y32</strain>
    </source>
</reference>
<evidence type="ECO:0000256" key="6">
    <source>
        <dbReference type="ARBA" id="ARBA00023136"/>
    </source>
</evidence>
<evidence type="ECO:0000259" key="9">
    <source>
        <dbReference type="PROSITE" id="PS50928"/>
    </source>
</evidence>
<evidence type="ECO:0000256" key="7">
    <source>
        <dbReference type="RuleBase" id="RU363032"/>
    </source>
</evidence>
<dbReference type="Proteomes" id="UP000030147">
    <property type="component" value="Unassembled WGS sequence"/>
</dbReference>
<dbReference type="STRING" id="1385514.N782_16040"/>
<feature type="transmembrane region" description="Helical" evidence="7">
    <location>
        <begin position="228"/>
        <end position="248"/>
    </location>
</feature>
<dbReference type="CDD" id="cd06261">
    <property type="entry name" value="TM_PBP2"/>
    <property type="match status" value="1"/>
</dbReference>
<feature type="transmembrane region" description="Helical" evidence="7">
    <location>
        <begin position="174"/>
        <end position="197"/>
    </location>
</feature>
<keyword evidence="6 7" id="KW-0472">Membrane</keyword>
<evidence type="ECO:0000313" key="10">
    <source>
        <dbReference type="EMBL" id="KGP71865.1"/>
    </source>
</evidence>
<evidence type="ECO:0000313" key="11">
    <source>
        <dbReference type="Proteomes" id="UP000030147"/>
    </source>
</evidence>